<sequence length="70" mass="7679">MLKHPGARLRQAAGRLARRLAGDEDAATTIEYGLIVTGIAMALVVIVFTMGDELENFYTDIQTQIADRND</sequence>
<keyword evidence="1" id="KW-0472">Membrane</keyword>
<proteinExistence type="predicted"/>
<organism evidence="2 3">
    <name type="scientific">Roseospirillum parvum</name>
    <dbReference type="NCBI Taxonomy" id="83401"/>
    <lineage>
        <taxon>Bacteria</taxon>
        <taxon>Pseudomonadati</taxon>
        <taxon>Pseudomonadota</taxon>
        <taxon>Alphaproteobacteria</taxon>
        <taxon>Rhodospirillales</taxon>
        <taxon>Rhodospirillaceae</taxon>
        <taxon>Roseospirillum</taxon>
    </lineage>
</organism>
<dbReference type="Pfam" id="PF04964">
    <property type="entry name" value="Flp_Fap"/>
    <property type="match status" value="1"/>
</dbReference>
<dbReference type="RefSeq" id="WP_092614013.1">
    <property type="nucleotide sequence ID" value="NZ_FNCV01000001.1"/>
</dbReference>
<accession>A0A1G7TY19</accession>
<dbReference type="EMBL" id="FNCV01000001">
    <property type="protein sequence ID" value="SDG40088.1"/>
    <property type="molecule type" value="Genomic_DNA"/>
</dbReference>
<feature type="transmembrane region" description="Helical" evidence="1">
    <location>
        <begin position="32"/>
        <end position="51"/>
    </location>
</feature>
<keyword evidence="1" id="KW-0812">Transmembrane</keyword>
<name>A0A1G7TY19_9PROT</name>
<dbReference type="AlphaFoldDB" id="A0A1G7TY19"/>
<evidence type="ECO:0000313" key="3">
    <source>
        <dbReference type="Proteomes" id="UP000217076"/>
    </source>
</evidence>
<dbReference type="Proteomes" id="UP000217076">
    <property type="component" value="Unassembled WGS sequence"/>
</dbReference>
<dbReference type="InterPro" id="IPR007047">
    <property type="entry name" value="Flp_Fap"/>
</dbReference>
<dbReference type="OrthoDB" id="5325135at2"/>
<keyword evidence="1" id="KW-1133">Transmembrane helix</keyword>
<protein>
    <submittedName>
        <fullName evidence="2">Flp pilus assembly protein, pilin Flp</fullName>
    </submittedName>
</protein>
<evidence type="ECO:0000256" key="1">
    <source>
        <dbReference type="SAM" id="Phobius"/>
    </source>
</evidence>
<reference evidence="3" key="1">
    <citation type="submission" date="2016-10" db="EMBL/GenBank/DDBJ databases">
        <authorList>
            <person name="Varghese N."/>
            <person name="Submissions S."/>
        </authorList>
    </citation>
    <scope>NUCLEOTIDE SEQUENCE [LARGE SCALE GENOMIC DNA]</scope>
    <source>
        <strain evidence="3">930I</strain>
    </source>
</reference>
<gene>
    <name evidence="2" type="ORF">SAMN05421742_101139</name>
</gene>
<keyword evidence="3" id="KW-1185">Reference proteome</keyword>
<evidence type="ECO:0000313" key="2">
    <source>
        <dbReference type="EMBL" id="SDG40088.1"/>
    </source>
</evidence>